<reference evidence="2" key="2">
    <citation type="journal article" date="2021" name="PeerJ">
        <title>Extensive microbial diversity within the chicken gut microbiome revealed by metagenomics and culture.</title>
        <authorList>
            <person name="Gilroy R."/>
            <person name="Ravi A."/>
            <person name="Getino M."/>
            <person name="Pursley I."/>
            <person name="Horton D.L."/>
            <person name="Alikhan N.F."/>
            <person name="Baker D."/>
            <person name="Gharbi K."/>
            <person name="Hall N."/>
            <person name="Watson M."/>
            <person name="Adriaenssens E.M."/>
            <person name="Foster-Nyarko E."/>
            <person name="Jarju S."/>
            <person name="Secka A."/>
            <person name="Antonio M."/>
            <person name="Oren A."/>
            <person name="Chaudhuri R.R."/>
            <person name="La Ragione R."/>
            <person name="Hildebrand F."/>
            <person name="Pallen M.J."/>
        </authorList>
    </citation>
    <scope>NUCLEOTIDE SEQUENCE</scope>
    <source>
        <strain evidence="2">ChiHcec3-11533</strain>
    </source>
</reference>
<dbReference type="AlphaFoldDB" id="A0A9D1IAV6"/>
<dbReference type="SUPFAM" id="SSF82549">
    <property type="entry name" value="DAK1/DegV-like"/>
    <property type="match status" value="1"/>
</dbReference>
<proteinExistence type="predicted"/>
<keyword evidence="1" id="KW-0446">Lipid-binding</keyword>
<protein>
    <submittedName>
        <fullName evidence="2">DegV family protein</fullName>
    </submittedName>
</protein>
<dbReference type="PANTHER" id="PTHR33434">
    <property type="entry name" value="DEGV DOMAIN-CONTAINING PROTEIN DR_1986-RELATED"/>
    <property type="match status" value="1"/>
</dbReference>
<dbReference type="Gene3D" id="3.30.1180.10">
    <property type="match status" value="1"/>
</dbReference>
<dbReference type="PANTHER" id="PTHR33434:SF2">
    <property type="entry name" value="FATTY ACID-BINDING PROTEIN TM_1468"/>
    <property type="match status" value="1"/>
</dbReference>
<dbReference type="InterPro" id="IPR043168">
    <property type="entry name" value="DegV_C"/>
</dbReference>
<gene>
    <name evidence="2" type="ORF">IAB02_05475</name>
</gene>
<sequence length="289" mass="32087">MRYQIFSDATADAYPAMLDGLPNVEIIPMEVTVDGQAYTYGPGGDLSVEQFYAMQRAGKFASTSQINPMVYRAAFEKSLREGKDVIYLCFSSGLSGTIQWARQCVSELSEEYPQRKILCVDTLAASLGEGFLVREAARRQAEGMEIEELEKWVLENRLKVCHWFTVDNFDHLRHGGRVSATVAVLGTALKIKPLLHVDEQGLLKVMDKPRGRRKAIEAKISHMRRGWLPEMGKEVIVGHGDCPEDAELLRQAVAENFPDAQIHVGDIGPIIGAHTGPGILALVYWGSNR</sequence>
<dbReference type="InterPro" id="IPR003797">
    <property type="entry name" value="DegV"/>
</dbReference>
<dbReference type="PROSITE" id="PS51482">
    <property type="entry name" value="DEGV"/>
    <property type="match status" value="1"/>
</dbReference>
<dbReference type="NCBIfam" id="TIGR00762">
    <property type="entry name" value="DegV"/>
    <property type="match status" value="1"/>
</dbReference>
<evidence type="ECO:0000313" key="3">
    <source>
        <dbReference type="Proteomes" id="UP000824072"/>
    </source>
</evidence>
<dbReference type="Proteomes" id="UP000824072">
    <property type="component" value="Unassembled WGS sequence"/>
</dbReference>
<dbReference type="EMBL" id="DVMU01000122">
    <property type="protein sequence ID" value="HIU33995.1"/>
    <property type="molecule type" value="Genomic_DNA"/>
</dbReference>
<dbReference type="InterPro" id="IPR050270">
    <property type="entry name" value="DegV_domain_contain"/>
</dbReference>
<dbReference type="Gene3D" id="2.20.28.50">
    <property type="entry name" value="degv family protein"/>
    <property type="match status" value="1"/>
</dbReference>
<organism evidence="2 3">
    <name type="scientific">Candidatus Pullichristensenella excrementigallinarum</name>
    <dbReference type="NCBI Taxonomy" id="2840907"/>
    <lineage>
        <taxon>Bacteria</taxon>
        <taxon>Bacillati</taxon>
        <taxon>Bacillota</taxon>
        <taxon>Clostridia</taxon>
        <taxon>Candidatus Pullichristensenella</taxon>
    </lineage>
</organism>
<evidence type="ECO:0000256" key="1">
    <source>
        <dbReference type="ARBA" id="ARBA00023121"/>
    </source>
</evidence>
<accession>A0A9D1IAV6</accession>
<name>A0A9D1IAV6_9FIRM</name>
<dbReference type="Pfam" id="PF02645">
    <property type="entry name" value="DegV"/>
    <property type="match status" value="1"/>
</dbReference>
<dbReference type="Gene3D" id="3.40.50.10440">
    <property type="entry name" value="Dihydroxyacetone kinase, domain 1"/>
    <property type="match status" value="1"/>
</dbReference>
<comment type="caution">
    <text evidence="2">The sequence shown here is derived from an EMBL/GenBank/DDBJ whole genome shotgun (WGS) entry which is preliminary data.</text>
</comment>
<reference evidence="2" key="1">
    <citation type="submission" date="2020-10" db="EMBL/GenBank/DDBJ databases">
        <authorList>
            <person name="Gilroy R."/>
        </authorList>
    </citation>
    <scope>NUCLEOTIDE SEQUENCE</scope>
    <source>
        <strain evidence="2">ChiHcec3-11533</strain>
    </source>
</reference>
<dbReference type="GO" id="GO:0008289">
    <property type="term" value="F:lipid binding"/>
    <property type="evidence" value="ECO:0007669"/>
    <property type="project" value="UniProtKB-KW"/>
</dbReference>
<evidence type="ECO:0000313" key="2">
    <source>
        <dbReference type="EMBL" id="HIU33995.1"/>
    </source>
</evidence>